<evidence type="ECO:0000313" key="11">
    <source>
        <dbReference type="Proteomes" id="UP001187425"/>
    </source>
</evidence>
<reference evidence="9 11" key="2">
    <citation type="submission" date="2023-10" db="EMBL/GenBank/DDBJ databases">
        <title>A new tool for lettuce pathogen research.</title>
        <authorList>
            <person name="Horton K.N."/>
            <person name="Cseke L.J."/>
            <person name="Badiwe M."/>
            <person name="Tesfaye D."/>
            <person name="Klein A."/>
            <person name="Su J."/>
            <person name="Potnis N."/>
            <person name="Gassmann W."/>
        </authorList>
    </citation>
    <scope>NUCLEOTIDE SEQUENCE [LARGE SCALE GENOMIC DNA]</scope>
    <source>
        <strain evidence="9 11">JSKH1901</strain>
    </source>
</reference>
<dbReference type="PROSITE" id="PS52018">
    <property type="entry name" value="DART"/>
    <property type="match status" value="1"/>
</dbReference>
<keyword evidence="4 6" id="KW-0548">Nucleotidyltransferase</keyword>
<keyword evidence="10" id="KW-1185">Reference proteome</keyword>
<dbReference type="EMBL" id="LR828257">
    <property type="protein sequence ID" value="CAD0348955.1"/>
    <property type="molecule type" value="Genomic_DNA"/>
</dbReference>
<feature type="binding site" evidence="6">
    <location>
        <begin position="19"/>
        <end position="21"/>
    </location>
    <ligand>
        <name>NAD(+)</name>
        <dbReference type="ChEBI" id="CHEBI:57540"/>
    </ligand>
</feature>
<evidence type="ECO:0000256" key="6">
    <source>
        <dbReference type="PROSITE-ProRule" id="PRU01362"/>
    </source>
</evidence>
<dbReference type="GO" id="GO:0016779">
    <property type="term" value="F:nucleotidyltransferase activity"/>
    <property type="evidence" value="ECO:0007669"/>
    <property type="project" value="UniProtKB-UniRule"/>
</dbReference>
<evidence type="ECO:0000256" key="1">
    <source>
        <dbReference type="ARBA" id="ARBA00022649"/>
    </source>
</evidence>
<keyword evidence="1 6" id="KW-1277">Toxin-antitoxin system</keyword>
<evidence type="ECO:0000313" key="9">
    <source>
        <dbReference type="EMBL" id="MDV7249492.1"/>
    </source>
</evidence>
<comment type="caution">
    <text evidence="6">Lacks conserved residue(s) required for the propagation of feature annotation.</text>
</comment>
<dbReference type="EMBL" id="JAWMQI010000052">
    <property type="protein sequence ID" value="MDV7249492.1"/>
    <property type="molecule type" value="Genomic_DNA"/>
</dbReference>
<evidence type="ECO:0000256" key="2">
    <source>
        <dbReference type="ARBA" id="ARBA00022676"/>
    </source>
</evidence>
<evidence type="ECO:0000313" key="10">
    <source>
        <dbReference type="Proteomes" id="UP000515406"/>
    </source>
</evidence>
<dbReference type="GO" id="GO:0016757">
    <property type="term" value="F:glycosyltransferase activity"/>
    <property type="evidence" value="ECO:0007669"/>
    <property type="project" value="UniProtKB-UniRule"/>
</dbReference>
<feature type="domain" description="DarT" evidence="7">
    <location>
        <begin position="15"/>
        <end position="202"/>
    </location>
</feature>
<comment type="similarity">
    <text evidence="6">Belongs to the DarT ADP-ribosyltransferase family.</text>
</comment>
<gene>
    <name evidence="8" type="ORF">CFBP498_34130</name>
    <name evidence="9" type="ORF">R4K57_13920</name>
</gene>
<keyword evidence="5 6" id="KW-0238">DNA-binding</keyword>
<dbReference type="Pfam" id="PF14487">
    <property type="entry name" value="DarT"/>
    <property type="match status" value="1"/>
</dbReference>
<feature type="binding site" evidence="6">
    <location>
        <position position="53"/>
    </location>
    <ligand>
        <name>NAD(+)</name>
        <dbReference type="ChEBI" id="CHEBI:57540"/>
    </ligand>
</feature>
<accession>A0A6V7ECI6</accession>
<evidence type="ECO:0000313" key="8">
    <source>
        <dbReference type="EMBL" id="CAD0348961.1"/>
    </source>
</evidence>
<dbReference type="InterPro" id="IPR029494">
    <property type="entry name" value="DarT"/>
</dbReference>
<proteinExistence type="inferred from homology"/>
<dbReference type="Proteomes" id="UP001187425">
    <property type="component" value="Unassembled WGS sequence"/>
</dbReference>
<keyword evidence="2 6" id="KW-0328">Glycosyltransferase</keyword>
<keyword evidence="3 6" id="KW-0808">Transferase</keyword>
<dbReference type="GO" id="GO:0003677">
    <property type="term" value="F:DNA binding"/>
    <property type="evidence" value="ECO:0007669"/>
    <property type="project" value="UniProtKB-UniRule"/>
</dbReference>
<evidence type="ECO:0000256" key="4">
    <source>
        <dbReference type="ARBA" id="ARBA00022695"/>
    </source>
</evidence>
<protein>
    <submittedName>
        <fullName evidence="9">DarT ssDNA thymidine ADP-ribosyltransferase family protein</fullName>
    </submittedName>
</protein>
<dbReference type="Proteomes" id="UP000515406">
    <property type="component" value="Chromosome"/>
</dbReference>
<dbReference type="RefSeq" id="WP_180313859.1">
    <property type="nucleotide sequence ID" value="NZ_JAJTZO010000136.1"/>
</dbReference>
<comment type="catalytic activity">
    <reaction evidence="6">
        <text>a thymidine in DNA + NAD(+) = an N-(ADP-alpha-D-ribosyl)-thymidine in DNA + nicotinamide + H(+)</text>
        <dbReference type="Rhea" id="RHEA:71651"/>
        <dbReference type="Rhea" id="RHEA-COMP:13556"/>
        <dbReference type="Rhea" id="RHEA-COMP:18051"/>
        <dbReference type="ChEBI" id="CHEBI:15378"/>
        <dbReference type="ChEBI" id="CHEBI:17154"/>
        <dbReference type="ChEBI" id="CHEBI:57540"/>
        <dbReference type="ChEBI" id="CHEBI:137386"/>
        <dbReference type="ChEBI" id="CHEBI:191199"/>
    </reaction>
</comment>
<dbReference type="AlphaFoldDB" id="A0A6V7ECI6"/>
<feature type="active site" description="Proton acceptor" evidence="6">
    <location>
        <position position="53"/>
    </location>
</feature>
<feature type="active site" evidence="6">
    <location>
        <position position="153"/>
    </location>
</feature>
<organism evidence="8 10">
    <name type="scientific">Xanthomonas hortorum pv. vitians</name>
    <dbReference type="NCBI Taxonomy" id="83224"/>
    <lineage>
        <taxon>Bacteria</taxon>
        <taxon>Pseudomonadati</taxon>
        <taxon>Pseudomonadota</taxon>
        <taxon>Gammaproteobacteria</taxon>
        <taxon>Lysobacterales</taxon>
        <taxon>Lysobacteraceae</taxon>
        <taxon>Xanthomonas</taxon>
    </lineage>
</organism>
<evidence type="ECO:0000256" key="3">
    <source>
        <dbReference type="ARBA" id="ARBA00022679"/>
    </source>
</evidence>
<dbReference type="EMBL" id="LR828257">
    <property type="protein sequence ID" value="CAD0348961.1"/>
    <property type="molecule type" value="Genomic_DNA"/>
</dbReference>
<evidence type="ECO:0000256" key="5">
    <source>
        <dbReference type="ARBA" id="ARBA00023125"/>
    </source>
</evidence>
<name>A0A6V7ECI6_9XANT</name>
<reference evidence="8 10" key="1">
    <citation type="submission" date="2020-07" db="EMBL/GenBank/DDBJ databases">
        <authorList>
            <person name="Pothier F. J."/>
        </authorList>
    </citation>
    <scope>NUCLEOTIDE SEQUENCE [LARGE SCALE GENOMIC DNA]</scope>
    <source>
        <strain evidence="8 10">CFBP 498</strain>
    </source>
</reference>
<sequence length="208" mass="23026">MAANIQKFVTDRGIKALFHFTREENLASILSRGLLRRDQLSSSEGAVFNDDLRLDRTSAICLSVGFPNYKMFYPLRINNPDTKWVVIAVTPSVLWMLPCAFCTTNAASNAVTASTLAQRMGLAPFQNMYGDCSGKIRSSLGIPNDYPTDPQAEVLVLNDIPPAYLMGLATHTREGKDRILSRHAGTHVIHAPTLFSGRQDFAHWKQAT</sequence>
<evidence type="ECO:0000259" key="7">
    <source>
        <dbReference type="PROSITE" id="PS52018"/>
    </source>
</evidence>